<dbReference type="Ensembl" id="ENSGGOT00000045015.1">
    <property type="protein sequence ID" value="ENSGGOP00000040143.1"/>
    <property type="gene ID" value="ENSGGOG00000042303.1"/>
</dbReference>
<dbReference type="Bgee" id="ENSGGOG00000042303">
    <property type="expression patterns" value="Expressed in testis and 2 other cell types or tissues"/>
</dbReference>
<reference evidence="2" key="3">
    <citation type="submission" date="2025-08" db="UniProtKB">
        <authorList>
            <consortium name="Ensembl"/>
        </authorList>
    </citation>
    <scope>IDENTIFICATION</scope>
</reference>
<sequence length="100" mass="10472">MKRREAVCAHRHFLGTGKPPHPLGRSIPVEPCPGLPAFAEVDLLSLLVPIKISSTPPSGSRLDPQIASSAFPGLGSLGGQDSSGSLVQRASCELESPYEL</sequence>
<name>A0A2I2YZJ3_GORGO</name>
<evidence type="ECO:0000313" key="2">
    <source>
        <dbReference type="Ensembl" id="ENSGGOP00000040143.1"/>
    </source>
</evidence>
<dbReference type="EMBL" id="CABD030044624">
    <property type="status" value="NOT_ANNOTATED_CDS"/>
    <property type="molecule type" value="Genomic_DNA"/>
</dbReference>
<dbReference type="Proteomes" id="UP000001519">
    <property type="component" value="Chromosome 6"/>
</dbReference>
<feature type="region of interest" description="Disordered" evidence="1">
    <location>
        <begin position="73"/>
        <end position="100"/>
    </location>
</feature>
<evidence type="ECO:0000313" key="3">
    <source>
        <dbReference type="Proteomes" id="UP000001519"/>
    </source>
</evidence>
<dbReference type="AlphaFoldDB" id="A0A2I2YZJ3"/>
<dbReference type="InParanoid" id="A0A2I2YZJ3"/>
<reference evidence="3" key="1">
    <citation type="submission" date="2011-05" db="EMBL/GenBank/DDBJ databases">
        <title>Insights into the evolution of the great apes provided by the gorilla genome.</title>
        <authorList>
            <person name="Scally A."/>
        </authorList>
    </citation>
    <scope>NUCLEOTIDE SEQUENCE [LARGE SCALE GENOMIC DNA]</scope>
</reference>
<organism evidence="2 3">
    <name type="scientific">Gorilla gorilla gorilla</name>
    <name type="common">Western lowland gorilla</name>
    <dbReference type="NCBI Taxonomy" id="9595"/>
    <lineage>
        <taxon>Eukaryota</taxon>
        <taxon>Metazoa</taxon>
        <taxon>Chordata</taxon>
        <taxon>Craniata</taxon>
        <taxon>Vertebrata</taxon>
        <taxon>Euteleostomi</taxon>
        <taxon>Mammalia</taxon>
        <taxon>Eutheria</taxon>
        <taxon>Euarchontoglires</taxon>
        <taxon>Primates</taxon>
        <taxon>Haplorrhini</taxon>
        <taxon>Catarrhini</taxon>
        <taxon>Hominidae</taxon>
        <taxon>Gorilla</taxon>
    </lineage>
</organism>
<dbReference type="OMA" id="ASCEMES"/>
<keyword evidence="3" id="KW-1185">Reference proteome</keyword>
<proteinExistence type="predicted"/>
<protein>
    <submittedName>
        <fullName evidence="2">Uncharacterized protein</fullName>
    </submittedName>
</protein>
<evidence type="ECO:0000256" key="1">
    <source>
        <dbReference type="SAM" id="MobiDB-lite"/>
    </source>
</evidence>
<accession>A0A2I2YZJ3</accession>
<dbReference type="GeneTree" id="ENSGT00910000146224"/>
<reference evidence="2" key="4">
    <citation type="submission" date="2025-09" db="UniProtKB">
        <authorList>
            <consortium name="Ensembl"/>
        </authorList>
    </citation>
    <scope>IDENTIFICATION</scope>
</reference>
<reference evidence="2 3" key="2">
    <citation type="journal article" date="2012" name="Nature">
        <title>Insights into hominid evolution from the gorilla genome sequence.</title>
        <authorList>
            <person name="Scally A."/>
            <person name="Dutheil J.Y."/>
            <person name="Hillier L.W."/>
            <person name="Jordan G.E."/>
            <person name="Goodhead I."/>
            <person name="Herrero J."/>
            <person name="Hobolth A."/>
            <person name="Lappalainen T."/>
            <person name="Mailund T."/>
            <person name="Marques-Bonet T."/>
            <person name="McCarthy S."/>
            <person name="Montgomery S.H."/>
            <person name="Schwalie P.C."/>
            <person name="Tang Y.A."/>
            <person name="Ward M.C."/>
            <person name="Xue Y."/>
            <person name="Yngvadottir B."/>
            <person name="Alkan C."/>
            <person name="Andersen L.N."/>
            <person name="Ayub Q."/>
            <person name="Ball E.V."/>
            <person name="Beal K."/>
            <person name="Bradley B.J."/>
            <person name="Chen Y."/>
            <person name="Clee C.M."/>
            <person name="Fitzgerald S."/>
            <person name="Graves T.A."/>
            <person name="Gu Y."/>
            <person name="Heath P."/>
            <person name="Heger A."/>
            <person name="Karakoc E."/>
            <person name="Kolb-Kokocinski A."/>
            <person name="Laird G.K."/>
            <person name="Lunter G."/>
            <person name="Meader S."/>
            <person name="Mort M."/>
            <person name="Mullikin J.C."/>
            <person name="Munch K."/>
            <person name="O'Connor T.D."/>
            <person name="Phillips A.D."/>
            <person name="Prado-Martinez J."/>
            <person name="Rogers A.S."/>
            <person name="Sajjadian S."/>
            <person name="Schmidt D."/>
            <person name="Shaw K."/>
            <person name="Simpson J.T."/>
            <person name="Stenson P.D."/>
            <person name="Turner D.J."/>
            <person name="Vigilant L."/>
            <person name="Vilella A.J."/>
            <person name="Whitener W."/>
            <person name="Zhu B."/>
            <person name="Cooper D.N."/>
            <person name="de Jong P."/>
            <person name="Dermitzakis E.T."/>
            <person name="Eichler E.E."/>
            <person name="Flicek P."/>
            <person name="Goldman N."/>
            <person name="Mundy N.I."/>
            <person name="Ning Z."/>
            <person name="Odom D.T."/>
            <person name="Ponting C.P."/>
            <person name="Quail M.A."/>
            <person name="Ryder O.A."/>
            <person name="Searle S.M."/>
            <person name="Warren W.C."/>
            <person name="Wilson R.K."/>
            <person name="Schierup M.H."/>
            <person name="Rogers J."/>
            <person name="Tyler-Smith C."/>
            <person name="Durbin R."/>
        </authorList>
    </citation>
    <scope>NUCLEOTIDE SEQUENCE [LARGE SCALE GENOMIC DNA]</scope>
</reference>